<evidence type="ECO:0000256" key="2">
    <source>
        <dbReference type="ARBA" id="ARBA00023239"/>
    </source>
</evidence>
<name>A0AAU4K4Y1_9NOCA</name>
<sequence length="247" mass="25855">MTDALVLAAHGSRDPRFAVTAREVTDAVGAALPGTDVHLGFLDLDEPSVAEVLAEVAGPHVVVVPLLFSAAFHTTVDLPVALDAERGRRPEVRFTQAPPLGSDPRLLTALADRLHAAGLAPDDGVVLCAVGSRDRDADAQFYAVAADLAERVACRGVEPLFATRLGPEARYLREAVDRLEATGARRIVVGPYFLSAGTLTDRVEKALADLTVGVAIAEPIGAHPGLIDTICDRYRAAATGNPGQSLS</sequence>
<reference evidence="3 4" key="1">
    <citation type="submission" date="2022-10" db="EMBL/GenBank/DDBJ databases">
        <title>The complete genomes of actinobacterial strains from the NBC collection.</title>
        <authorList>
            <person name="Joergensen T.S."/>
            <person name="Alvarez Arevalo M."/>
            <person name="Sterndorff E.B."/>
            <person name="Faurdal D."/>
            <person name="Vuksanovic O."/>
            <person name="Mourched A.-S."/>
            <person name="Charusanti P."/>
            <person name="Shaw S."/>
            <person name="Blin K."/>
            <person name="Weber T."/>
        </authorList>
    </citation>
    <scope>NUCLEOTIDE SEQUENCE [LARGE SCALE GENOMIC DNA]</scope>
    <source>
        <strain evidence="3 4">NBC_00319</strain>
    </source>
</reference>
<gene>
    <name evidence="3" type="ORF">OG579_05095</name>
</gene>
<keyword evidence="1" id="KW-0479">Metal-binding</keyword>
<dbReference type="CDD" id="cd03414">
    <property type="entry name" value="CbiX_SirB_C"/>
    <property type="match status" value="1"/>
</dbReference>
<dbReference type="AlphaFoldDB" id="A0AAU4K4Y1"/>
<keyword evidence="4" id="KW-1185">Reference proteome</keyword>
<keyword evidence="2" id="KW-0456">Lyase</keyword>
<evidence type="ECO:0000256" key="1">
    <source>
        <dbReference type="ARBA" id="ARBA00022723"/>
    </source>
</evidence>
<dbReference type="Proteomes" id="UP001432128">
    <property type="component" value="Chromosome"/>
</dbReference>
<evidence type="ECO:0000313" key="4">
    <source>
        <dbReference type="Proteomes" id="UP001432128"/>
    </source>
</evidence>
<dbReference type="KEGG" id="whr:OG579_05095"/>
<dbReference type="PANTHER" id="PTHR33542:SF5">
    <property type="entry name" value="FERROCHELATASE CHE1"/>
    <property type="match status" value="1"/>
</dbReference>
<dbReference type="Gene3D" id="3.40.50.1400">
    <property type="match status" value="2"/>
</dbReference>
<dbReference type="PANTHER" id="PTHR33542">
    <property type="entry name" value="SIROHYDROCHLORIN FERROCHELATASE, CHLOROPLASTIC"/>
    <property type="match status" value="1"/>
</dbReference>
<dbReference type="EMBL" id="CP108021">
    <property type="protein sequence ID" value="WUM21183.1"/>
    <property type="molecule type" value="Genomic_DNA"/>
</dbReference>
<dbReference type="RefSeq" id="WP_328858316.1">
    <property type="nucleotide sequence ID" value="NZ_CP108021.1"/>
</dbReference>
<dbReference type="GO" id="GO:0046872">
    <property type="term" value="F:metal ion binding"/>
    <property type="evidence" value="ECO:0007669"/>
    <property type="project" value="UniProtKB-KW"/>
</dbReference>
<dbReference type="InterPro" id="IPR002762">
    <property type="entry name" value="CbiX-like"/>
</dbReference>
<evidence type="ECO:0000313" key="3">
    <source>
        <dbReference type="EMBL" id="WUM21183.1"/>
    </source>
</evidence>
<dbReference type="CDD" id="cd03416">
    <property type="entry name" value="CbiX_SirB_N"/>
    <property type="match status" value="1"/>
</dbReference>
<dbReference type="InterPro" id="IPR050963">
    <property type="entry name" value="Sirohydro_Cobaltochel/CbiX"/>
</dbReference>
<dbReference type="SUPFAM" id="SSF53800">
    <property type="entry name" value="Chelatase"/>
    <property type="match status" value="1"/>
</dbReference>
<dbReference type="Pfam" id="PF01903">
    <property type="entry name" value="CbiX"/>
    <property type="match status" value="2"/>
</dbReference>
<accession>A0AAU4K4Y1</accession>
<protein>
    <submittedName>
        <fullName evidence="3">Sirohydrochlorin chelatase</fullName>
    </submittedName>
</protein>
<organism evidence="3 4">
    <name type="scientific">Williamsia herbipolensis</name>
    <dbReference type="NCBI Taxonomy" id="1603258"/>
    <lineage>
        <taxon>Bacteria</taxon>
        <taxon>Bacillati</taxon>
        <taxon>Actinomycetota</taxon>
        <taxon>Actinomycetes</taxon>
        <taxon>Mycobacteriales</taxon>
        <taxon>Nocardiaceae</taxon>
        <taxon>Williamsia</taxon>
    </lineage>
</organism>
<proteinExistence type="predicted"/>
<dbReference type="GO" id="GO:0016829">
    <property type="term" value="F:lyase activity"/>
    <property type="evidence" value="ECO:0007669"/>
    <property type="project" value="UniProtKB-KW"/>
</dbReference>